<organism evidence="2 3">
    <name type="scientific">Halolamina salina</name>
    <dbReference type="NCBI Taxonomy" id="1220023"/>
    <lineage>
        <taxon>Archaea</taxon>
        <taxon>Methanobacteriati</taxon>
        <taxon>Methanobacteriota</taxon>
        <taxon>Stenosarchaea group</taxon>
        <taxon>Halobacteria</taxon>
        <taxon>Halobacteriales</taxon>
        <taxon>Haloferacaceae</taxon>
    </lineage>
</organism>
<accession>A0ABD6B1K1</accession>
<protein>
    <submittedName>
        <fullName evidence="2">DUF5805 domain-containing protein</fullName>
    </submittedName>
</protein>
<evidence type="ECO:0000313" key="3">
    <source>
        <dbReference type="Proteomes" id="UP001597111"/>
    </source>
</evidence>
<feature type="compositionally biased region" description="Polar residues" evidence="1">
    <location>
        <begin position="53"/>
        <end position="69"/>
    </location>
</feature>
<keyword evidence="3" id="KW-1185">Reference proteome</keyword>
<dbReference type="Proteomes" id="UP001597111">
    <property type="component" value="Unassembled WGS sequence"/>
</dbReference>
<gene>
    <name evidence="2" type="ORF">ACFR9S_01005</name>
</gene>
<dbReference type="RefSeq" id="WP_379731533.1">
    <property type="nucleotide sequence ID" value="NZ_JBHSWZ010000103.1"/>
</dbReference>
<reference evidence="2 3" key="1">
    <citation type="journal article" date="2019" name="Int. J. Syst. Evol. Microbiol.">
        <title>The Global Catalogue of Microorganisms (GCM) 10K type strain sequencing project: providing services to taxonomists for standard genome sequencing and annotation.</title>
        <authorList>
            <consortium name="The Broad Institute Genomics Platform"/>
            <consortium name="The Broad Institute Genome Sequencing Center for Infectious Disease"/>
            <person name="Wu L."/>
            <person name="Ma J."/>
        </authorList>
    </citation>
    <scope>NUCLEOTIDE SEQUENCE [LARGE SCALE GENOMIC DNA]</scope>
    <source>
        <strain evidence="2 3">CGMCC 1.12285</strain>
    </source>
</reference>
<dbReference type="EMBL" id="JBHUDH010000008">
    <property type="protein sequence ID" value="MFD1524879.1"/>
    <property type="molecule type" value="Genomic_DNA"/>
</dbReference>
<feature type="region of interest" description="Disordered" evidence="1">
    <location>
        <begin position="1"/>
        <end position="21"/>
    </location>
</feature>
<evidence type="ECO:0000256" key="1">
    <source>
        <dbReference type="SAM" id="MobiDB-lite"/>
    </source>
</evidence>
<dbReference type="AlphaFoldDB" id="A0ABD6B1K1"/>
<sequence>MAEDSETVQVKTRVPAHQREQWRAAADDLGMSQSEFVRTMVQAGRNGFESSDEPSSTGNPEEAGSSGSNPRGDVLETRVHEVLSSEEAIGWDELVDSVLGDFEDRLDRITQESEEIRYSGREGGYVLDGE</sequence>
<comment type="caution">
    <text evidence="2">The sequence shown here is derived from an EMBL/GenBank/DDBJ whole genome shotgun (WGS) entry which is preliminary data.</text>
</comment>
<dbReference type="InterPro" id="IPR043828">
    <property type="entry name" value="DUF5805"/>
</dbReference>
<feature type="region of interest" description="Disordered" evidence="1">
    <location>
        <begin position="40"/>
        <end position="74"/>
    </location>
</feature>
<dbReference type="Pfam" id="PF19121">
    <property type="entry name" value="DUF5805"/>
    <property type="match status" value="1"/>
</dbReference>
<proteinExistence type="predicted"/>
<evidence type="ECO:0000313" key="2">
    <source>
        <dbReference type="EMBL" id="MFD1524879.1"/>
    </source>
</evidence>
<name>A0ABD6B1K1_9EURY</name>